<keyword evidence="4" id="KW-1185">Reference proteome</keyword>
<feature type="compositionally biased region" description="Low complexity" evidence="1">
    <location>
        <begin position="386"/>
        <end position="396"/>
    </location>
</feature>
<evidence type="ECO:0000313" key="4">
    <source>
        <dbReference type="Proteomes" id="UP001306508"/>
    </source>
</evidence>
<accession>A0AAN8A777</accession>
<comment type="caution">
    <text evidence="3">The sequence shown here is derived from an EMBL/GenBank/DDBJ whole genome shotgun (WGS) entry which is preliminary data.</text>
</comment>
<dbReference type="PANTHER" id="PTHR38422:SF1">
    <property type="entry name" value="SOMETHING ABOUT SILENCING PROTEIN 4"/>
    <property type="match status" value="1"/>
</dbReference>
<dbReference type="GO" id="GO:0033255">
    <property type="term" value="C:SAS acetyltransferase complex"/>
    <property type="evidence" value="ECO:0007669"/>
    <property type="project" value="InterPro"/>
</dbReference>
<feature type="domain" description="Something about silencing protein 4" evidence="2">
    <location>
        <begin position="139"/>
        <end position="233"/>
    </location>
</feature>
<gene>
    <name evidence="3" type="ORF">RI543_004224</name>
</gene>
<dbReference type="InterPro" id="IPR029184">
    <property type="entry name" value="Sas4_dom"/>
</dbReference>
<dbReference type="PANTHER" id="PTHR38422">
    <property type="entry name" value="SOMETHING ABOUT SILENCING PROTEIN 4"/>
    <property type="match status" value="1"/>
</dbReference>
<dbReference type="GO" id="GO:0004402">
    <property type="term" value="F:histone acetyltransferase activity"/>
    <property type="evidence" value="ECO:0007669"/>
    <property type="project" value="TreeGrafter"/>
</dbReference>
<dbReference type="Proteomes" id="UP001306508">
    <property type="component" value="Unassembled WGS sequence"/>
</dbReference>
<feature type="region of interest" description="Disordered" evidence="1">
    <location>
        <begin position="384"/>
        <end position="459"/>
    </location>
</feature>
<feature type="compositionally biased region" description="Basic and acidic residues" evidence="1">
    <location>
        <begin position="1"/>
        <end position="29"/>
    </location>
</feature>
<dbReference type="AlphaFoldDB" id="A0AAN8A777"/>
<evidence type="ECO:0000256" key="1">
    <source>
        <dbReference type="SAM" id="MobiDB-lite"/>
    </source>
</evidence>
<name>A0AAN8A777_9SACH</name>
<dbReference type="EMBL" id="JAWIZZ010000053">
    <property type="protein sequence ID" value="KAK5778556.1"/>
    <property type="molecule type" value="Genomic_DNA"/>
</dbReference>
<dbReference type="InterPro" id="IPR038988">
    <property type="entry name" value="Sas4"/>
</dbReference>
<protein>
    <recommendedName>
        <fullName evidence="2">Something about silencing protein 4 domain-containing protein</fullName>
    </recommendedName>
</protein>
<feature type="compositionally biased region" description="Polar residues" evidence="1">
    <location>
        <begin position="412"/>
        <end position="441"/>
    </location>
</feature>
<sequence length="623" mass="71769">MDSKQNLKDSRSLRSKGTEDSSDDSRFDFEQDEYSIDPNKKFLILHSRVRQNDQEVSIDRTHQVTDDENDYVNSNTDSKVELDLNLKSDKLDVQKSKGLITSMILDIKTNRIDGVYTNRNDVSMDGNIVNNNVTKTLVDPLSDERYTSFHKKMLKQENRMHQFDVNQGINEAERLDLIYDKLDLPNWVSTLQRVTIINDPTDEKELLEKKIMTKQHIKSLLNKYNRMQKRNRFLQKCIKRIRTIPIQRTAKIYQNLDRKCDIDYHSSSDEEQDECSIDNAEICRRRLLRKETQCGGSIIIGISYTELHKSKFVIMAEPLKKPYIFMTSKEERQSWKNLTGIPKTLQGNVRTNNQIAEYKQKILIPLTLTAERLNKSIDASDTAVENKNNINKNHNNNDGDDNCEAKSKHENNQNINDLQINKITEVTNSNDMGNKNLTENKMSNDNEENNIRRDNSNQNIQLENSCVSSSDGSTSLLLSTSTIKTNPNNYENITMNEKQNTSIIAKSESYDVITSRLYASEPCISFFGEDTGNNNIEKRIYSVGEDIDNRRSIPTVAEYRHMNNRNIMSISSITNGTLDNENYQNGSDFYKSDSDKYSVNILKVRKKPKLNPIEGTTADFSST</sequence>
<evidence type="ECO:0000313" key="3">
    <source>
        <dbReference type="EMBL" id="KAK5778556.1"/>
    </source>
</evidence>
<dbReference type="Pfam" id="PF15460">
    <property type="entry name" value="SAS4"/>
    <property type="match status" value="1"/>
</dbReference>
<proteinExistence type="predicted"/>
<feature type="region of interest" description="Disordered" evidence="1">
    <location>
        <begin position="1"/>
        <end position="32"/>
    </location>
</feature>
<organism evidence="3 4">
    <name type="scientific">Arxiozyma heterogenica</name>
    <dbReference type="NCBI Taxonomy" id="278026"/>
    <lineage>
        <taxon>Eukaryota</taxon>
        <taxon>Fungi</taxon>
        <taxon>Dikarya</taxon>
        <taxon>Ascomycota</taxon>
        <taxon>Saccharomycotina</taxon>
        <taxon>Saccharomycetes</taxon>
        <taxon>Saccharomycetales</taxon>
        <taxon>Saccharomycetaceae</taxon>
        <taxon>Arxiozyma</taxon>
    </lineage>
</organism>
<evidence type="ECO:0000259" key="2">
    <source>
        <dbReference type="Pfam" id="PF15460"/>
    </source>
</evidence>
<reference evidence="4" key="1">
    <citation type="submission" date="2023-07" db="EMBL/GenBank/DDBJ databases">
        <title>A draft genome of Kazachstania heterogenica Y-27499.</title>
        <authorList>
            <person name="Donic C."/>
            <person name="Kralova J.S."/>
            <person name="Fidel L."/>
            <person name="Ben-Dor S."/>
            <person name="Jung S."/>
        </authorList>
    </citation>
    <scope>NUCLEOTIDE SEQUENCE [LARGE SCALE GENOMIC DNA]</scope>
    <source>
        <strain evidence="4">Y27499</strain>
    </source>
</reference>